<protein>
    <submittedName>
        <fullName evidence="1">Uncharacterized protein</fullName>
    </submittedName>
</protein>
<dbReference type="EMBL" id="CAAALY010007619">
    <property type="protein sequence ID" value="VEL09938.1"/>
    <property type="molecule type" value="Genomic_DNA"/>
</dbReference>
<sequence length="201" mass="22052">MADCDNFALLQMSPPNSRSLQMLQGRRFFDTVLSHSGHQVQANAYYHVRLPVDAFYYLTIYAASASFKTSLLSSSSSSFDASSLQNREKRHHNGLSASGDAGNCPNLGAGGLSEIGAFESERDGQSGSGAEADHLECVYRLLIDARRGQSNAVAYPRQTYWWVGCRLLEPTQQALSISGPLRPRLVGKLTKRQTKVCFSLL</sequence>
<keyword evidence="2" id="KW-1185">Reference proteome</keyword>
<proteinExistence type="predicted"/>
<reference evidence="1" key="1">
    <citation type="submission" date="2018-11" db="EMBL/GenBank/DDBJ databases">
        <authorList>
            <consortium name="Pathogen Informatics"/>
        </authorList>
    </citation>
    <scope>NUCLEOTIDE SEQUENCE</scope>
</reference>
<evidence type="ECO:0000313" key="1">
    <source>
        <dbReference type="EMBL" id="VEL09938.1"/>
    </source>
</evidence>
<name>A0A448WEN4_9PLAT</name>
<dbReference type="Proteomes" id="UP000784294">
    <property type="component" value="Unassembled WGS sequence"/>
</dbReference>
<evidence type="ECO:0000313" key="2">
    <source>
        <dbReference type="Proteomes" id="UP000784294"/>
    </source>
</evidence>
<dbReference type="AlphaFoldDB" id="A0A448WEN4"/>
<organism evidence="1 2">
    <name type="scientific">Protopolystoma xenopodis</name>
    <dbReference type="NCBI Taxonomy" id="117903"/>
    <lineage>
        <taxon>Eukaryota</taxon>
        <taxon>Metazoa</taxon>
        <taxon>Spiralia</taxon>
        <taxon>Lophotrochozoa</taxon>
        <taxon>Platyhelminthes</taxon>
        <taxon>Monogenea</taxon>
        <taxon>Polyopisthocotylea</taxon>
        <taxon>Polystomatidea</taxon>
        <taxon>Polystomatidae</taxon>
        <taxon>Protopolystoma</taxon>
    </lineage>
</organism>
<gene>
    <name evidence="1" type="ORF">PXEA_LOCUS3378</name>
</gene>
<comment type="caution">
    <text evidence="1">The sequence shown here is derived from an EMBL/GenBank/DDBJ whole genome shotgun (WGS) entry which is preliminary data.</text>
</comment>
<accession>A0A448WEN4</accession>